<organism evidence="2 3">
    <name type="scientific">Actinocorallia libanotica</name>
    <dbReference type="NCBI Taxonomy" id="46162"/>
    <lineage>
        <taxon>Bacteria</taxon>
        <taxon>Bacillati</taxon>
        <taxon>Actinomycetota</taxon>
        <taxon>Actinomycetes</taxon>
        <taxon>Streptosporangiales</taxon>
        <taxon>Thermomonosporaceae</taxon>
        <taxon>Actinocorallia</taxon>
    </lineage>
</organism>
<evidence type="ECO:0000313" key="2">
    <source>
        <dbReference type="EMBL" id="GAA0970572.1"/>
    </source>
</evidence>
<dbReference type="EMBL" id="BAAAHH010000077">
    <property type="protein sequence ID" value="GAA0970572.1"/>
    <property type="molecule type" value="Genomic_DNA"/>
</dbReference>
<keyword evidence="3" id="KW-1185">Reference proteome</keyword>
<sequence length="123" mass="13356">MASKAAQEQEEAAARALTNGLAKRAVRRPSATPIPPDPATEESRDAAAPGARKPVPAGQGRRGHLRKISVEMTPEEHTRLKHWILNAFGSDARATPVIKALLEQAYNDPALTGYVRDALERRD</sequence>
<gene>
    <name evidence="2" type="ORF">GCM10009550_78440</name>
</gene>
<dbReference type="Proteomes" id="UP001500665">
    <property type="component" value="Unassembled WGS sequence"/>
</dbReference>
<evidence type="ECO:0000256" key="1">
    <source>
        <dbReference type="SAM" id="MobiDB-lite"/>
    </source>
</evidence>
<accession>A0ABP4CJJ8</accession>
<name>A0ABP4CJJ8_9ACTN</name>
<dbReference type="RefSeq" id="WP_344247968.1">
    <property type="nucleotide sequence ID" value="NZ_BAAAHH010000077.1"/>
</dbReference>
<proteinExistence type="predicted"/>
<reference evidence="3" key="1">
    <citation type="journal article" date="2019" name="Int. J. Syst. Evol. Microbiol.">
        <title>The Global Catalogue of Microorganisms (GCM) 10K type strain sequencing project: providing services to taxonomists for standard genome sequencing and annotation.</title>
        <authorList>
            <consortium name="The Broad Institute Genomics Platform"/>
            <consortium name="The Broad Institute Genome Sequencing Center for Infectious Disease"/>
            <person name="Wu L."/>
            <person name="Ma J."/>
        </authorList>
    </citation>
    <scope>NUCLEOTIDE SEQUENCE [LARGE SCALE GENOMIC DNA]</scope>
    <source>
        <strain evidence="3">JCM 10696</strain>
    </source>
</reference>
<comment type="caution">
    <text evidence="2">The sequence shown here is derived from an EMBL/GenBank/DDBJ whole genome shotgun (WGS) entry which is preliminary data.</text>
</comment>
<evidence type="ECO:0000313" key="3">
    <source>
        <dbReference type="Proteomes" id="UP001500665"/>
    </source>
</evidence>
<protein>
    <submittedName>
        <fullName evidence="2">Uncharacterized protein</fullName>
    </submittedName>
</protein>
<feature type="region of interest" description="Disordered" evidence="1">
    <location>
        <begin position="1"/>
        <end position="73"/>
    </location>
</feature>